<proteinExistence type="predicted"/>
<dbReference type="SUPFAM" id="SSF48452">
    <property type="entry name" value="TPR-like"/>
    <property type="match status" value="1"/>
</dbReference>
<dbReference type="SUPFAM" id="SSF56300">
    <property type="entry name" value="Metallo-dependent phosphatases"/>
    <property type="match status" value="1"/>
</dbReference>
<dbReference type="Gene3D" id="1.25.40.10">
    <property type="entry name" value="Tetratricopeptide repeat domain"/>
    <property type="match status" value="1"/>
</dbReference>
<dbReference type="InterPro" id="IPR011990">
    <property type="entry name" value="TPR-like_helical_dom_sf"/>
</dbReference>
<gene>
    <name evidence="3" type="ORF">ACFQ0E_01205</name>
</gene>
<dbReference type="InterPro" id="IPR027417">
    <property type="entry name" value="P-loop_NTPase"/>
</dbReference>
<name>A0ABW2Y7X0_9GAMM</name>
<protein>
    <submittedName>
        <fullName evidence="3">Metallophosphoesterase</fullName>
    </submittedName>
</protein>
<dbReference type="InterPro" id="IPR029052">
    <property type="entry name" value="Metallo-depent_PP-like"/>
</dbReference>
<sequence length="1114" mass="122964">MKRALRILHVSDLHMGQERGASRWRMRDVLGDAWRENLDDIARDGPVDLVCFTGDLAFSGQSGQYLEAGQAIEHILQRLGLDKSRFFCVPGNHDIDRNAEADAWRQLRDANDVRPEDFDPWIAGGRAPRGCDDRWRDAVLARRSAYDDWLTAFGLDRLHPRHHRHGRLGYRVTFRPGEIGNHAPLHIVGFDSAWLSGAGDEREQDNANLRLTREQVGCLLSDDNGDPLQGHAIGLVHHPFSCLIESESQALPPLMSRLGLGLLMHGHLHDLRMSRWSDPDHGLHVSSAGSQYQRNDVPNTIHLLDVELPAQAPLRPVKLWVRTWDGDGGHWYNDNKRYRKMVDGRLHLMASTSAPYTPTPGKFIGRTTELDALCAAMLPAAQGASAVPTLICCAIDGMPGVGKTRLAEEFIAEHWLKAYPPPLDTPVGDCVLRLVLAAGEDAAQARSADTLLRDLGDRLRLQGSLDDIKRDLPAALRHGPGGHPRLVLIENVDSEAQADQVVALVHRLPDCPVLVTARVRKFGGLAWKRVEVEPMRLQDAIDLLRNEAAAAGDDACIPTIAQAQRLAETLGRLPLALHIAASHLGLGKTPDEFLAELRGTGLDLAPAQQGDHGLQVDRARAILRSSFDLSWRTWCQGAGAQPEWQQALIALAHGPAADVGESLGAAITALPPTAYGPCVIAAGRLSLLEWEWAGAAESRERRVRLHALIAEFLRRMPVPEAATVMARIGDWFAPRVSDHDPETMGSARREVQLEPAGLLHWLAVTRLDEKTLSIVAAVKFAIANGPYGAWLACFKAAIPHAGETQRGLDLAWAISMLAHQSGDPELAINSARANADLAKRLGDDYEYAAAQGQMANILQARGELEEALRIRRDEQMPVYERLGNARARAITQGQIADILQARGELEEALRIRREEVMPVYERLGELRERAIAQGKIADILQARGELEEALRIHREEALPVFERQGDTRSCAITQGQIADILQARGELAEALLIRREELLPVFERLGDVRSRAITQGKIADILDEYGDREEAIRIYREEVLPAYERLGVVHMLLVDRTNLAIKLLKRGQAEDGPEILTLLHQALHDAERLRLPEAATIRGYIAKIFGPDASSPSD</sequence>
<comment type="caution">
    <text evidence="3">The sequence shown here is derived from an EMBL/GenBank/DDBJ whole genome shotgun (WGS) entry which is preliminary data.</text>
</comment>
<feature type="domain" description="Calcineurin-like phosphoesterase" evidence="1">
    <location>
        <begin position="5"/>
        <end position="270"/>
    </location>
</feature>
<dbReference type="InterPro" id="IPR004843">
    <property type="entry name" value="Calcineurin-like_PHP"/>
</dbReference>
<dbReference type="PANTHER" id="PTHR47691">
    <property type="entry name" value="REGULATOR-RELATED"/>
    <property type="match status" value="1"/>
</dbReference>
<dbReference type="Gene3D" id="3.40.50.300">
    <property type="entry name" value="P-loop containing nucleotide triphosphate hydrolases"/>
    <property type="match status" value="1"/>
</dbReference>
<evidence type="ECO:0000313" key="4">
    <source>
        <dbReference type="Proteomes" id="UP001597110"/>
    </source>
</evidence>
<reference evidence="4" key="1">
    <citation type="journal article" date="2019" name="Int. J. Syst. Evol. Microbiol.">
        <title>The Global Catalogue of Microorganisms (GCM) 10K type strain sequencing project: providing services to taxonomists for standard genome sequencing and annotation.</title>
        <authorList>
            <consortium name="The Broad Institute Genomics Platform"/>
            <consortium name="The Broad Institute Genome Sequencing Center for Infectious Disease"/>
            <person name="Wu L."/>
            <person name="Ma J."/>
        </authorList>
    </citation>
    <scope>NUCLEOTIDE SEQUENCE [LARGE SCALE GENOMIC DNA]</scope>
    <source>
        <strain evidence="4">CCUG 55585</strain>
    </source>
</reference>
<dbReference type="SUPFAM" id="SSF52540">
    <property type="entry name" value="P-loop containing nucleoside triphosphate hydrolases"/>
    <property type="match status" value="1"/>
</dbReference>
<dbReference type="Proteomes" id="UP001597110">
    <property type="component" value="Unassembled WGS sequence"/>
</dbReference>
<dbReference type="Pfam" id="PF13191">
    <property type="entry name" value="AAA_16"/>
    <property type="match status" value="1"/>
</dbReference>
<dbReference type="RefSeq" id="WP_386821879.1">
    <property type="nucleotide sequence ID" value="NZ_JBHTIF010000001.1"/>
</dbReference>
<keyword evidence="4" id="KW-1185">Reference proteome</keyword>
<dbReference type="PANTHER" id="PTHR47691:SF3">
    <property type="entry name" value="HTH-TYPE TRANSCRIPTIONAL REGULATOR RV0890C-RELATED"/>
    <property type="match status" value="1"/>
</dbReference>
<evidence type="ECO:0000259" key="2">
    <source>
        <dbReference type="Pfam" id="PF13191"/>
    </source>
</evidence>
<feature type="domain" description="Orc1-like AAA ATPase" evidence="2">
    <location>
        <begin position="362"/>
        <end position="515"/>
    </location>
</feature>
<evidence type="ECO:0000259" key="1">
    <source>
        <dbReference type="Pfam" id="PF00149"/>
    </source>
</evidence>
<evidence type="ECO:0000313" key="3">
    <source>
        <dbReference type="EMBL" id="MFD0724205.1"/>
    </source>
</evidence>
<dbReference type="InterPro" id="IPR041664">
    <property type="entry name" value="AAA_16"/>
</dbReference>
<dbReference type="Pfam" id="PF00149">
    <property type="entry name" value="Metallophos"/>
    <property type="match status" value="1"/>
</dbReference>
<accession>A0ABW2Y7X0</accession>
<dbReference type="Gene3D" id="3.60.21.10">
    <property type="match status" value="1"/>
</dbReference>
<organism evidence="3 4">
    <name type="scientific">Lysobacter brunescens</name>
    <dbReference type="NCBI Taxonomy" id="262323"/>
    <lineage>
        <taxon>Bacteria</taxon>
        <taxon>Pseudomonadati</taxon>
        <taxon>Pseudomonadota</taxon>
        <taxon>Gammaproteobacteria</taxon>
        <taxon>Lysobacterales</taxon>
        <taxon>Lysobacteraceae</taxon>
        <taxon>Lysobacter</taxon>
    </lineage>
</organism>
<dbReference type="EMBL" id="JBHTIF010000001">
    <property type="protein sequence ID" value="MFD0724205.1"/>
    <property type="molecule type" value="Genomic_DNA"/>
</dbReference>